<dbReference type="RefSeq" id="WP_183417417.1">
    <property type="nucleotide sequence ID" value="NZ_JACHXA010000009.1"/>
</dbReference>
<evidence type="ECO:0000313" key="2">
    <source>
        <dbReference type="Proteomes" id="UP000581135"/>
    </source>
</evidence>
<dbReference type="Pfam" id="PF06258">
    <property type="entry name" value="Mito_fiss_Elm1"/>
    <property type="match status" value="1"/>
</dbReference>
<comment type="caution">
    <text evidence="1">The sequence shown here is derived from an EMBL/GenBank/DDBJ whole genome shotgun (WGS) entry which is preliminary data.</text>
</comment>
<dbReference type="AlphaFoldDB" id="A0A839SYE9"/>
<sequence>MSAPETPRDKVTQRSKKSEPKVWLLLDDRPGHRTQVRGLARLLGVTGVEKQMVFSWLNKLPNPLLGGSLLSVDTDKSAPLEAPWPDLVIAMGRRSVPPARWIKKQSGGRTRIVLLGRKAANGMADVDLALVCAHFQLPPHAHRRTIVSPPTQVHAALLEAELARFGDPLRELPSPCALFLIGGPTAQHRLTATFAGTMAAAVASAAKKAELSLAIVTSRRTPESAIHAIREAAPDAHLHLWRPDAADNPYLAYLAAADCLVVTGESESMLAEAVATEKPLTIYPLEPRPLTAKQRMIASLTRRAEGRGPLATGVRFLIGHGWMTPLRDLDLMHQLLKAEGRGELFAGNINLAAPRPSSPFADVSDQVWKLLGEDVRFGEGSDDA</sequence>
<evidence type="ECO:0000313" key="1">
    <source>
        <dbReference type="EMBL" id="MBB3066586.1"/>
    </source>
</evidence>
<proteinExistence type="predicted"/>
<organism evidence="1 2">
    <name type="scientific">Limibacillus halophilus</name>
    <dbReference type="NCBI Taxonomy" id="1579333"/>
    <lineage>
        <taxon>Bacteria</taxon>
        <taxon>Pseudomonadati</taxon>
        <taxon>Pseudomonadota</taxon>
        <taxon>Alphaproteobacteria</taxon>
        <taxon>Rhodospirillales</taxon>
        <taxon>Rhodovibrionaceae</taxon>
        <taxon>Limibacillus</taxon>
    </lineage>
</organism>
<reference evidence="1 2" key="1">
    <citation type="submission" date="2020-08" db="EMBL/GenBank/DDBJ databases">
        <title>Genomic Encyclopedia of Type Strains, Phase III (KMG-III): the genomes of soil and plant-associated and newly described type strains.</title>
        <authorList>
            <person name="Whitman W."/>
        </authorList>
    </citation>
    <scope>NUCLEOTIDE SEQUENCE [LARGE SCALE GENOMIC DNA]</scope>
    <source>
        <strain evidence="1 2">CECT 8803</strain>
    </source>
</reference>
<dbReference type="EMBL" id="JACHXA010000009">
    <property type="protein sequence ID" value="MBB3066586.1"/>
    <property type="molecule type" value="Genomic_DNA"/>
</dbReference>
<protein>
    <recommendedName>
        <fullName evidence="3">Nucleoside-diphosphate sugar epimerase</fullName>
    </recommendedName>
</protein>
<name>A0A839SYE9_9PROT</name>
<accession>A0A839SYE9</accession>
<evidence type="ECO:0008006" key="3">
    <source>
        <dbReference type="Google" id="ProtNLM"/>
    </source>
</evidence>
<dbReference type="InterPro" id="IPR009367">
    <property type="entry name" value="Elm1-like"/>
</dbReference>
<keyword evidence="2" id="KW-1185">Reference proteome</keyword>
<dbReference type="Proteomes" id="UP000581135">
    <property type="component" value="Unassembled WGS sequence"/>
</dbReference>
<gene>
    <name evidence="1" type="ORF">FHR98_002894</name>
</gene>